<dbReference type="RefSeq" id="WP_207679369.1">
    <property type="nucleotide sequence ID" value="NZ_CP061800.1"/>
</dbReference>
<accession>A0A975BV53</accession>
<keyword evidence="2" id="KW-1185">Reference proteome</keyword>
<dbReference type="AlphaFoldDB" id="A0A975BV53"/>
<evidence type="ECO:0000313" key="1">
    <source>
        <dbReference type="EMBL" id="QTA91705.1"/>
    </source>
</evidence>
<evidence type="ECO:0000313" key="2">
    <source>
        <dbReference type="Proteomes" id="UP000663722"/>
    </source>
</evidence>
<gene>
    <name evidence="1" type="ORF">dnm_077790</name>
</gene>
<name>A0A975BV53_9BACT</name>
<dbReference type="Proteomes" id="UP000663722">
    <property type="component" value="Chromosome"/>
</dbReference>
<dbReference type="InterPro" id="IPR013406">
    <property type="entry name" value="CHP02574_addiction_mod"/>
</dbReference>
<dbReference type="KEGG" id="dmm:dnm_077790"/>
<protein>
    <submittedName>
        <fullName evidence="1">Addiction module domain-containing protein</fullName>
    </submittedName>
</protein>
<dbReference type="Pfam" id="PF09720">
    <property type="entry name" value="Unstab_antitox"/>
    <property type="match status" value="1"/>
</dbReference>
<sequence length="79" mass="9440">MRQNIENLTTELIRLPRRERLELVRFLLFLDNRSSDSDNDIESAWEKEITDRVRAVDDGTAIGIDYDRAMQKIEKRFIQ</sequence>
<reference evidence="1" key="1">
    <citation type="journal article" date="2021" name="Microb. Physiol.">
        <title>Proteogenomic Insights into the Physiology of Marine, Sulfate-Reducing, Filamentous Desulfonema limicola and Desulfonema magnum.</title>
        <authorList>
            <person name="Schnaars V."/>
            <person name="Wohlbrand L."/>
            <person name="Scheve S."/>
            <person name="Hinrichs C."/>
            <person name="Reinhardt R."/>
            <person name="Rabus R."/>
        </authorList>
    </citation>
    <scope>NUCLEOTIDE SEQUENCE</scope>
    <source>
        <strain evidence="1">4be13</strain>
    </source>
</reference>
<proteinExistence type="predicted"/>
<dbReference type="EMBL" id="CP061800">
    <property type="protein sequence ID" value="QTA91705.1"/>
    <property type="molecule type" value="Genomic_DNA"/>
</dbReference>
<organism evidence="1 2">
    <name type="scientific">Desulfonema magnum</name>
    <dbReference type="NCBI Taxonomy" id="45655"/>
    <lineage>
        <taxon>Bacteria</taxon>
        <taxon>Pseudomonadati</taxon>
        <taxon>Thermodesulfobacteriota</taxon>
        <taxon>Desulfobacteria</taxon>
        <taxon>Desulfobacterales</taxon>
        <taxon>Desulfococcaceae</taxon>
        <taxon>Desulfonema</taxon>
    </lineage>
</organism>